<keyword evidence="2" id="KW-1185">Reference proteome</keyword>
<organism evidence="1 2">
    <name type="scientific">Syntrophothermus lipocalidus (strain DSM 12680 / TGB-C1)</name>
    <dbReference type="NCBI Taxonomy" id="643648"/>
    <lineage>
        <taxon>Bacteria</taxon>
        <taxon>Bacillati</taxon>
        <taxon>Bacillota</taxon>
        <taxon>Clostridia</taxon>
        <taxon>Eubacteriales</taxon>
        <taxon>Syntrophomonadaceae</taxon>
        <taxon>Syntrophothermus</taxon>
    </lineage>
</organism>
<dbReference type="HOGENOM" id="CLU_170247_0_1_9"/>
<evidence type="ECO:0000313" key="2">
    <source>
        <dbReference type="Proteomes" id="UP000000378"/>
    </source>
</evidence>
<dbReference type="EMBL" id="CP002048">
    <property type="protein sequence ID" value="ADI00922.1"/>
    <property type="molecule type" value="Genomic_DNA"/>
</dbReference>
<dbReference type="AlphaFoldDB" id="D7CIQ7"/>
<dbReference type="KEGG" id="slp:Slip_0122"/>
<name>D7CIQ7_SYNLT</name>
<evidence type="ECO:0008006" key="3">
    <source>
        <dbReference type="Google" id="ProtNLM"/>
    </source>
</evidence>
<dbReference type="eggNOG" id="COG0864">
    <property type="taxonomic scope" value="Bacteria"/>
</dbReference>
<proteinExistence type="predicted"/>
<protein>
    <recommendedName>
        <fullName evidence="3">CopG family transcriptional regulator</fullName>
    </recommendedName>
</protein>
<dbReference type="NCBIfam" id="TIGR03959">
    <property type="entry name" value="hyd_TM1266"/>
    <property type="match status" value="1"/>
</dbReference>
<dbReference type="InterPro" id="IPR027271">
    <property type="entry name" value="Acetolactate_synth/TF_NikR_C"/>
</dbReference>
<dbReference type="RefSeq" id="WP_013174326.1">
    <property type="nucleotide sequence ID" value="NC_014220.1"/>
</dbReference>
<evidence type="ECO:0000313" key="1">
    <source>
        <dbReference type="EMBL" id="ADI00922.1"/>
    </source>
</evidence>
<sequence>MKVLENKRLGVVGIIVENRESVPAMNRILSDHAEIIVGRMGLPYREREVSVLALIVDGSTDEIGAMTGKLGKLQGVKVKSALASK</sequence>
<dbReference type="SUPFAM" id="SSF55021">
    <property type="entry name" value="ACT-like"/>
    <property type="match status" value="1"/>
</dbReference>
<dbReference type="Pfam" id="PF21699">
    <property type="entry name" value="TM1266-like"/>
    <property type="match status" value="1"/>
</dbReference>
<dbReference type="Gene3D" id="3.30.70.1150">
    <property type="entry name" value="ACT-like. Chain A, domain 2"/>
    <property type="match status" value="1"/>
</dbReference>
<dbReference type="InterPro" id="IPR045865">
    <property type="entry name" value="ACT-like_dom_sf"/>
</dbReference>
<dbReference type="Proteomes" id="UP000000378">
    <property type="component" value="Chromosome"/>
</dbReference>
<dbReference type="InterPro" id="IPR023860">
    <property type="entry name" value="FeFe-hyd_TM1266"/>
</dbReference>
<gene>
    <name evidence="1" type="ordered locus">Slip_0122</name>
</gene>
<accession>D7CIQ7</accession>
<reference evidence="1 2" key="2">
    <citation type="journal article" date="2010" name="Stand. Genomic Sci.">
        <title>Complete genome sequence of Syntrophothermus lipocalidus type strain (TGB-C1).</title>
        <authorList>
            <person name="Djao O.D."/>
            <person name="Zhang X."/>
            <person name="Lucas S."/>
            <person name="Lapidus A."/>
            <person name="Del Rio T.G."/>
            <person name="Nolan M."/>
            <person name="Tice H."/>
            <person name="Cheng J.F."/>
            <person name="Han C."/>
            <person name="Tapia R."/>
            <person name="Goodwin L."/>
            <person name="Pitluck S."/>
            <person name="Liolios K."/>
            <person name="Ivanova N."/>
            <person name="Mavromatis K."/>
            <person name="Mikhailova N."/>
            <person name="Ovchinnikova G."/>
            <person name="Pati A."/>
            <person name="Brambilla E."/>
            <person name="Chen A."/>
            <person name="Palaniappan K."/>
            <person name="Land M."/>
            <person name="Hauser L."/>
            <person name="Chang Y.J."/>
            <person name="Jeffries C.D."/>
            <person name="Rohde M."/>
            <person name="Sikorski J."/>
            <person name="Spring S."/>
            <person name="Goker M."/>
            <person name="Detter J.C."/>
            <person name="Woyke T."/>
            <person name="Bristow J."/>
            <person name="Eisen J.A."/>
            <person name="Markowitz V."/>
            <person name="Hugenholtz P."/>
            <person name="Kyrpides N.C."/>
            <person name="Klenk H.P."/>
        </authorList>
    </citation>
    <scope>NUCLEOTIDE SEQUENCE [LARGE SCALE GENOMIC DNA]</scope>
    <source>
        <strain evidence="2">DSM 12680 / TGB-C1</strain>
    </source>
</reference>
<reference evidence="2" key="1">
    <citation type="journal article" date="2010" name="Stand. Genomic Sci.">
        <title>Complete genome sequence of Syntrophothermus lipocalidus type strain (TGB-C1T).</title>
        <authorList>
            <consortium name="US DOE Joint Genome Institute (JGI-PGF)"/>
            <person name="Djao O."/>
            <person name="Zhang X."/>
            <person name="Lucas S."/>
            <person name="Lapidus A."/>
            <person name="Glavina Del Rio T."/>
            <person name="Nolan M."/>
            <person name="Tice H."/>
            <person name="Cheng J."/>
            <person name="Han C."/>
            <person name="Tapia R."/>
            <person name="Goodwin L."/>
            <person name="Pitluck S."/>
            <person name="Liolios K."/>
            <person name="Ivanova N."/>
            <person name="Mavromatis K."/>
            <person name="Mikhailova N."/>
            <person name="Ovchinnikova G."/>
            <person name="Pati A."/>
            <person name="Brambilla E."/>
            <person name="Chen A."/>
            <person name="Palaniappan K."/>
            <person name="Land M."/>
            <person name="Hauser L."/>
            <person name="Chang Y."/>
            <person name="Jeffries C."/>
            <person name="Rohde M."/>
            <person name="Sikorski J."/>
            <person name="Spring S."/>
            <person name="Goker M."/>
            <person name="Detter J."/>
            <person name="Woyke T."/>
            <person name="Bristow J."/>
            <person name="Eisen J."/>
            <person name="Markowitz V."/>
            <person name="Hugenholtz P."/>
            <person name="Kyrpides N."/>
            <person name="Klenk H."/>
        </authorList>
    </citation>
    <scope>NUCLEOTIDE SEQUENCE [LARGE SCALE GENOMIC DNA]</scope>
    <source>
        <strain evidence="2">DSM 12680 / TGB-C1</strain>
    </source>
</reference>
<dbReference type="STRING" id="643648.Slip_0122"/>